<dbReference type="EMBL" id="GG738889">
    <property type="protein sequence ID" value="EFC40910.1"/>
    <property type="molecule type" value="Genomic_DNA"/>
</dbReference>
<feature type="transmembrane region" description="Helical" evidence="1">
    <location>
        <begin position="274"/>
        <end position="297"/>
    </location>
</feature>
<name>D2VQP9_NAEGR</name>
<feature type="signal peptide" evidence="2">
    <location>
        <begin position="1"/>
        <end position="32"/>
    </location>
</feature>
<dbReference type="VEuPathDB" id="AmoebaDB:NAEGRDRAFT_71304"/>
<feature type="transmembrane region" description="Helical" evidence="1">
    <location>
        <begin position="309"/>
        <end position="332"/>
    </location>
</feature>
<feature type="chain" id="PRO_5003038341" evidence="2">
    <location>
        <begin position="33"/>
        <end position="680"/>
    </location>
</feature>
<dbReference type="AlphaFoldDB" id="D2VQP9"/>
<keyword evidence="2" id="KW-0732">Signal</keyword>
<feature type="transmembrane region" description="Helical" evidence="1">
    <location>
        <begin position="475"/>
        <end position="499"/>
    </location>
</feature>
<keyword evidence="4" id="KW-1185">Reference proteome</keyword>
<feature type="transmembrane region" description="Helical" evidence="1">
    <location>
        <begin position="344"/>
        <end position="362"/>
    </location>
</feature>
<gene>
    <name evidence="3" type="ORF">NAEGRDRAFT_71304</name>
</gene>
<feature type="transmembrane region" description="Helical" evidence="1">
    <location>
        <begin position="382"/>
        <end position="406"/>
    </location>
</feature>
<dbReference type="GeneID" id="8855924"/>
<feature type="transmembrane region" description="Helical" evidence="1">
    <location>
        <begin position="418"/>
        <end position="444"/>
    </location>
</feature>
<evidence type="ECO:0000313" key="3">
    <source>
        <dbReference type="EMBL" id="EFC40910.1"/>
    </source>
</evidence>
<dbReference type="InParanoid" id="D2VQP9"/>
<accession>D2VQP9</accession>
<dbReference type="RefSeq" id="XP_002673654.1">
    <property type="nucleotide sequence ID" value="XM_002673608.1"/>
</dbReference>
<feature type="transmembrane region" description="Helical" evidence="1">
    <location>
        <begin position="519"/>
        <end position="548"/>
    </location>
</feature>
<proteinExistence type="predicted"/>
<dbReference type="Proteomes" id="UP000006671">
    <property type="component" value="Unassembled WGS sequence"/>
</dbReference>
<reference evidence="3 4" key="1">
    <citation type="journal article" date="2010" name="Cell">
        <title>The genome of Naegleria gruberi illuminates early eukaryotic versatility.</title>
        <authorList>
            <person name="Fritz-Laylin L.K."/>
            <person name="Prochnik S.E."/>
            <person name="Ginger M.L."/>
            <person name="Dacks J.B."/>
            <person name="Carpenter M.L."/>
            <person name="Field M.C."/>
            <person name="Kuo A."/>
            <person name="Paredez A."/>
            <person name="Chapman J."/>
            <person name="Pham J."/>
            <person name="Shu S."/>
            <person name="Neupane R."/>
            <person name="Cipriano M."/>
            <person name="Mancuso J."/>
            <person name="Tu H."/>
            <person name="Salamov A."/>
            <person name="Lindquist E."/>
            <person name="Shapiro H."/>
            <person name="Lucas S."/>
            <person name="Grigoriev I.V."/>
            <person name="Cande W.Z."/>
            <person name="Fulton C."/>
            <person name="Rokhsar D.S."/>
            <person name="Dawson S.C."/>
        </authorList>
    </citation>
    <scope>NUCLEOTIDE SEQUENCE [LARGE SCALE GENOMIC DNA]</scope>
    <source>
        <strain evidence="3 4">NEG-M</strain>
    </source>
</reference>
<keyword evidence="1" id="KW-0812">Transmembrane</keyword>
<evidence type="ECO:0000313" key="4">
    <source>
        <dbReference type="Proteomes" id="UP000006671"/>
    </source>
</evidence>
<protein>
    <submittedName>
        <fullName evidence="3">Predicted protein</fullName>
    </submittedName>
</protein>
<keyword evidence="1" id="KW-0472">Membrane</keyword>
<keyword evidence="1" id="KW-1133">Transmembrane helix</keyword>
<sequence length="680" mass="80334">MQRVGRASWVRSAHTTFFIIFLLVLFLIQVNCHTSSLIDLKESYRPVYANQSQCMVKPFDDPIRFEWSLECQNVTCNNLKIGLSKMSPTLCLAIQLFSDDDWIFEHLNNTDNYKMNVGKHVMSDNVRYRLFCYYQNMGALDFEVPPRAFCLTRNGSEYSTNCTDGYANEKLDELIGESYWNFTRRKQFHQYSWKMTNLTVEIPIKLDQSNQTGLQMHVMLIDLYSYPQKFELRFIGNPYYIIPLITNYSMSEFSNRTWDPQCDDLTYNSRPQYYIWKLIAISIGLVDFSTVLILLICRRKHRIIQSRFIIPYFTSCMYILQGITNIFLNVFYYDPEWDALIEELVLIVVMSLHLLQGMRYYISRLMYSRFYSKRDGILMKILLSKVYFLIAIISVLILEAIVVAVIMTNLPYVDMVDFYTYFSIICGISYLILLGIGMTVHIIVNFKFARKLKSAKQIFRWFFLHDDSFGYNGEFLVFVVIYILAGLFFLLSSLSGGYLTSTLYVSTRPISKLYLNNGFGYALYGCGKILFTVGYSLQLWFLVIMTFFKKEKEKTDIQQLKEEMDIFFSKSFNDGSVCIEIMKRFLVLEFKLELLEIYIFLSQHPKSTLMDLIQKYPQNYFAIVRYFKKSNLDSNYQECYLESTELLVEAFIRLKLTVIYEKEYLERMKEEIQFVLECIK</sequence>
<dbReference type="KEGG" id="ngr:NAEGRDRAFT_71304"/>
<organism evidence="4">
    <name type="scientific">Naegleria gruberi</name>
    <name type="common">Amoeba</name>
    <dbReference type="NCBI Taxonomy" id="5762"/>
    <lineage>
        <taxon>Eukaryota</taxon>
        <taxon>Discoba</taxon>
        <taxon>Heterolobosea</taxon>
        <taxon>Tetramitia</taxon>
        <taxon>Eutetramitia</taxon>
        <taxon>Vahlkampfiidae</taxon>
        <taxon>Naegleria</taxon>
    </lineage>
</organism>
<evidence type="ECO:0000256" key="2">
    <source>
        <dbReference type="SAM" id="SignalP"/>
    </source>
</evidence>
<evidence type="ECO:0000256" key="1">
    <source>
        <dbReference type="SAM" id="Phobius"/>
    </source>
</evidence>